<dbReference type="NCBIfam" id="NF008241">
    <property type="entry name" value="PRK11017.1"/>
    <property type="match status" value="1"/>
</dbReference>
<dbReference type="GO" id="GO:0015209">
    <property type="term" value="F:cytosine transmembrane transporter activity"/>
    <property type="evidence" value="ECO:0007669"/>
    <property type="project" value="InterPro"/>
</dbReference>
<feature type="transmembrane region" description="Helical" evidence="6">
    <location>
        <begin position="307"/>
        <end position="324"/>
    </location>
</feature>
<dbReference type="InterPro" id="IPR030191">
    <property type="entry name" value="CodB"/>
</dbReference>
<dbReference type="AlphaFoldDB" id="A0A7G6E595"/>
<dbReference type="RefSeq" id="WP_034425335.1">
    <property type="nucleotide sequence ID" value="NZ_CP045798.1"/>
</dbReference>
<dbReference type="Proteomes" id="UP000515847">
    <property type="component" value="Chromosome"/>
</dbReference>
<dbReference type="CDD" id="cd11484">
    <property type="entry name" value="SLC-NCS1sbd_CobB-like"/>
    <property type="match status" value="1"/>
</dbReference>
<dbReference type="Pfam" id="PF02133">
    <property type="entry name" value="Transp_cyt_pur"/>
    <property type="match status" value="1"/>
</dbReference>
<feature type="transmembrane region" description="Helical" evidence="6">
    <location>
        <begin position="158"/>
        <end position="176"/>
    </location>
</feature>
<dbReference type="EMBL" id="CP045798">
    <property type="protein sequence ID" value="QNB47249.1"/>
    <property type="molecule type" value="Genomic_DNA"/>
</dbReference>
<proteinExistence type="inferred from homology"/>
<keyword evidence="8" id="KW-1185">Reference proteome</keyword>
<evidence type="ECO:0000256" key="5">
    <source>
        <dbReference type="ARBA" id="ARBA00023136"/>
    </source>
</evidence>
<evidence type="ECO:0000313" key="7">
    <source>
        <dbReference type="EMBL" id="QNB47249.1"/>
    </source>
</evidence>
<comment type="similarity">
    <text evidence="2">Belongs to the purine-cytosine permease (2.A.39) family.</text>
</comment>
<gene>
    <name evidence="7" type="primary">codB</name>
    <name evidence="7" type="ORF">BR63_13670</name>
</gene>
<organism evidence="7 8">
    <name type="scientific">Thermanaerosceptrum fracticalcis</name>
    <dbReference type="NCBI Taxonomy" id="1712410"/>
    <lineage>
        <taxon>Bacteria</taxon>
        <taxon>Bacillati</taxon>
        <taxon>Bacillota</taxon>
        <taxon>Clostridia</taxon>
        <taxon>Eubacteriales</taxon>
        <taxon>Peptococcaceae</taxon>
        <taxon>Thermanaerosceptrum</taxon>
    </lineage>
</organism>
<keyword evidence="5 6" id="KW-0472">Membrane</keyword>
<feature type="transmembrane region" description="Helical" evidence="6">
    <location>
        <begin position="25"/>
        <end position="46"/>
    </location>
</feature>
<comment type="subcellular location">
    <subcellularLocation>
        <location evidence="1">Membrane</location>
        <topology evidence="1">Multi-pass membrane protein</topology>
    </subcellularLocation>
</comment>
<feature type="transmembrane region" description="Helical" evidence="6">
    <location>
        <begin position="261"/>
        <end position="283"/>
    </location>
</feature>
<feature type="transmembrane region" description="Helical" evidence="6">
    <location>
        <begin position="102"/>
        <end position="124"/>
    </location>
</feature>
<reference evidence="7 8" key="1">
    <citation type="journal article" date="2019" name="Front. Microbiol.">
        <title>Thermoanaerosceptrum fracticalcis gen. nov. sp. nov., a Novel Fumarate-Fermenting Microorganism From a Deep Fractured Carbonate Aquifer of the US Great Basin.</title>
        <authorList>
            <person name="Hamilton-Brehm S.D."/>
            <person name="Stewart L.E."/>
            <person name="Zavarin M."/>
            <person name="Caldwell M."/>
            <person name="Lawson P.A."/>
            <person name="Onstott T.C."/>
            <person name="Grzymski J."/>
            <person name="Neveux I."/>
            <person name="Lollar B.S."/>
            <person name="Russell C.E."/>
            <person name="Moser D.P."/>
        </authorList>
    </citation>
    <scope>NUCLEOTIDE SEQUENCE [LARGE SCALE GENOMIC DNA]</scope>
    <source>
        <strain evidence="7 8">DRI-13</strain>
    </source>
</reference>
<feature type="transmembrane region" description="Helical" evidence="6">
    <location>
        <begin position="368"/>
        <end position="385"/>
    </location>
</feature>
<dbReference type="PANTHER" id="PTHR30569">
    <property type="entry name" value="CYTOSINE TRANSPORTER CODB"/>
    <property type="match status" value="1"/>
</dbReference>
<dbReference type="OrthoDB" id="9780088at2"/>
<sequence length="424" mass="44767">MQEPQVTTHDDYALEPVPESARRGLISMSTVMLGFTFFAASMWTGGTLGKGFHLWPDLILVILFGNLILGIYGAFLGYAAAKTNLSTHILARYAFGRVGSKLPSFMLAFTQIGWFGVGVAMFAYPINKFIGIPIIPLIIIGGFLMTATVVIGFKAIEWISIIAVPAILLLGFMSVGKAIGDSGGMSALLQVEPTQALTVAVGVALAVGSFISGATLTPDFVRFAKTKSIGVTATIIGFTFGNSLMFVFGAIGAIATGQADIAEVLAIQGLLGGGIALLALNIWTTNDNALYASGLGLANITGLKRKYLTLAAGIIGTVFSVFLYNNFVGWLTFLSVSLPPIGGIIIGDFYLRSKGEYASPKEHQFKEVNWAAMIAWAVAIIVSKISPETGILSIAPLNSIITAAVIHVIADSVIYGKKLQSIKQ</sequence>
<keyword evidence="4 6" id="KW-1133">Transmembrane helix</keyword>
<dbReference type="Gene3D" id="1.10.4160.10">
    <property type="entry name" value="Hydantoin permease"/>
    <property type="match status" value="1"/>
</dbReference>
<feature type="transmembrane region" description="Helical" evidence="6">
    <location>
        <begin position="58"/>
        <end position="81"/>
    </location>
</feature>
<dbReference type="InterPro" id="IPR001248">
    <property type="entry name" value="Pur-cyt_permease"/>
</dbReference>
<evidence type="ECO:0000256" key="4">
    <source>
        <dbReference type="ARBA" id="ARBA00022989"/>
    </source>
</evidence>
<evidence type="ECO:0000256" key="2">
    <source>
        <dbReference type="ARBA" id="ARBA00008974"/>
    </source>
</evidence>
<dbReference type="PANTHER" id="PTHR30569:SF0">
    <property type="entry name" value="CYTOSINE PERMEASE"/>
    <property type="match status" value="1"/>
</dbReference>
<accession>A0A7G6E595</accession>
<dbReference type="GO" id="GO:0005886">
    <property type="term" value="C:plasma membrane"/>
    <property type="evidence" value="ECO:0007669"/>
    <property type="project" value="TreeGrafter"/>
</dbReference>
<feature type="transmembrane region" description="Helical" evidence="6">
    <location>
        <begin position="391"/>
        <end position="415"/>
    </location>
</feature>
<feature type="transmembrane region" description="Helical" evidence="6">
    <location>
        <begin position="229"/>
        <end position="255"/>
    </location>
</feature>
<protein>
    <submittedName>
        <fullName evidence="7">Cytosine permease</fullName>
    </submittedName>
</protein>
<feature type="transmembrane region" description="Helical" evidence="6">
    <location>
        <begin position="330"/>
        <end position="347"/>
    </location>
</feature>
<feature type="transmembrane region" description="Helical" evidence="6">
    <location>
        <begin position="130"/>
        <end position="151"/>
    </location>
</feature>
<evidence type="ECO:0000256" key="6">
    <source>
        <dbReference type="SAM" id="Phobius"/>
    </source>
</evidence>
<keyword evidence="3 6" id="KW-0812">Transmembrane</keyword>
<evidence type="ECO:0000256" key="1">
    <source>
        <dbReference type="ARBA" id="ARBA00004141"/>
    </source>
</evidence>
<dbReference type="KEGG" id="tfr:BR63_13670"/>
<name>A0A7G6E595_THEFR</name>
<evidence type="ECO:0000256" key="3">
    <source>
        <dbReference type="ARBA" id="ARBA00022692"/>
    </source>
</evidence>
<evidence type="ECO:0000313" key="8">
    <source>
        <dbReference type="Proteomes" id="UP000515847"/>
    </source>
</evidence>
<feature type="transmembrane region" description="Helical" evidence="6">
    <location>
        <begin position="196"/>
        <end position="217"/>
    </location>
</feature>